<feature type="chain" id="PRO_5038815084" description="Lipoprotein" evidence="2">
    <location>
        <begin position="22"/>
        <end position="297"/>
    </location>
</feature>
<feature type="region of interest" description="Disordered" evidence="1">
    <location>
        <begin position="276"/>
        <end position="297"/>
    </location>
</feature>
<keyword evidence="2" id="KW-0732">Signal</keyword>
<evidence type="ECO:0000313" key="3">
    <source>
        <dbReference type="EMBL" id="SET12379.1"/>
    </source>
</evidence>
<organism evidence="3 4">
    <name type="scientific">Nonomuraea wenchangensis</name>
    <dbReference type="NCBI Taxonomy" id="568860"/>
    <lineage>
        <taxon>Bacteria</taxon>
        <taxon>Bacillati</taxon>
        <taxon>Actinomycetota</taxon>
        <taxon>Actinomycetes</taxon>
        <taxon>Streptosporangiales</taxon>
        <taxon>Streptosporangiaceae</taxon>
        <taxon>Nonomuraea</taxon>
    </lineage>
</organism>
<protein>
    <recommendedName>
        <fullName evidence="5">Lipoprotein</fullName>
    </recommendedName>
</protein>
<sequence length="297" mass="31160">MHLPRLAPAALVITLTTGCGAQSAPAALTPAEAVARQVENSAGVKVTKIVRLDYGEAMPTSPADGDTIVPVDIGEYSESRTTGVLRLGTAASDLTTTYSRTNIPEDLKSVIPDDLSYMTTRAISIGGSGTYEQRADRRDVPAGKTWLHHGDAGCGTAARLAGNLDARTVLSPQVLRRLAAPAPSSGEVIDGVATVVHAGSAAQTEFVVPAPGDDPVMAAQLRERVRQTEVSWRLWVGQDGLPRRVRLVTTDPEAVEGVPRTTVTEIDFTGWGSAVSVEPPPEDQVHETGSCLAPEPG</sequence>
<evidence type="ECO:0000256" key="1">
    <source>
        <dbReference type="SAM" id="MobiDB-lite"/>
    </source>
</evidence>
<dbReference type="STRING" id="568860.SAMN05421811_102119"/>
<dbReference type="AlphaFoldDB" id="A0A1I0BZ41"/>
<dbReference type="EMBL" id="FOHX01000002">
    <property type="protein sequence ID" value="SET12379.1"/>
    <property type="molecule type" value="Genomic_DNA"/>
</dbReference>
<evidence type="ECO:0000313" key="4">
    <source>
        <dbReference type="Proteomes" id="UP000199361"/>
    </source>
</evidence>
<dbReference type="Proteomes" id="UP000199361">
    <property type="component" value="Unassembled WGS sequence"/>
</dbReference>
<reference evidence="3 4" key="1">
    <citation type="submission" date="2016-10" db="EMBL/GenBank/DDBJ databases">
        <authorList>
            <person name="de Groot N.N."/>
        </authorList>
    </citation>
    <scope>NUCLEOTIDE SEQUENCE [LARGE SCALE GENOMIC DNA]</scope>
    <source>
        <strain evidence="3 4">CGMCC 4.5598</strain>
    </source>
</reference>
<dbReference type="PROSITE" id="PS51257">
    <property type="entry name" value="PROKAR_LIPOPROTEIN"/>
    <property type="match status" value="1"/>
</dbReference>
<dbReference type="RefSeq" id="WP_091077477.1">
    <property type="nucleotide sequence ID" value="NZ_FOHX01000002.1"/>
</dbReference>
<name>A0A1I0BZ41_9ACTN</name>
<proteinExistence type="predicted"/>
<accession>A0A1I0BZ41</accession>
<dbReference type="Gene3D" id="2.50.20.20">
    <property type="match status" value="1"/>
</dbReference>
<keyword evidence="4" id="KW-1185">Reference proteome</keyword>
<dbReference type="OrthoDB" id="3515039at2"/>
<evidence type="ECO:0000256" key="2">
    <source>
        <dbReference type="SAM" id="SignalP"/>
    </source>
</evidence>
<gene>
    <name evidence="3" type="ORF">SAMN05421811_102119</name>
</gene>
<feature type="signal peptide" evidence="2">
    <location>
        <begin position="1"/>
        <end position="21"/>
    </location>
</feature>
<evidence type="ECO:0008006" key="5">
    <source>
        <dbReference type="Google" id="ProtNLM"/>
    </source>
</evidence>